<comment type="subcellular location">
    <subcellularLocation>
        <location evidence="1">Membrane</location>
        <topology evidence="1">Single-pass membrane protein</topology>
    </subcellularLocation>
</comment>
<protein>
    <submittedName>
        <fullName evidence="11">Leucine Rich Repeat</fullName>
    </submittedName>
</protein>
<dbReference type="GO" id="GO:0051707">
    <property type="term" value="P:response to other organism"/>
    <property type="evidence" value="ECO:0007669"/>
    <property type="project" value="UniProtKB-ARBA"/>
</dbReference>
<feature type="compositionally biased region" description="Polar residues" evidence="9">
    <location>
        <begin position="222"/>
        <end position="234"/>
    </location>
</feature>
<dbReference type="GO" id="GO:0016020">
    <property type="term" value="C:membrane"/>
    <property type="evidence" value="ECO:0007669"/>
    <property type="project" value="UniProtKB-SubCell"/>
</dbReference>
<dbReference type="OrthoDB" id="73067at2759"/>
<keyword evidence="5" id="KW-0677">Repeat</keyword>
<evidence type="ECO:0000256" key="2">
    <source>
        <dbReference type="ARBA" id="ARBA00022614"/>
    </source>
</evidence>
<dbReference type="EMBL" id="CAICTM010000490">
    <property type="protein sequence ID" value="CAB9511575.1"/>
    <property type="molecule type" value="Genomic_DNA"/>
</dbReference>
<dbReference type="GO" id="GO:0009791">
    <property type="term" value="P:post-embryonic development"/>
    <property type="evidence" value="ECO:0007669"/>
    <property type="project" value="UniProtKB-ARBA"/>
</dbReference>
<evidence type="ECO:0000313" key="12">
    <source>
        <dbReference type="Proteomes" id="UP001153069"/>
    </source>
</evidence>
<dbReference type="PANTHER" id="PTHR48060">
    <property type="entry name" value="DNA DAMAGE-REPAIR/TOLERATION PROTEIN DRT100"/>
    <property type="match status" value="1"/>
</dbReference>
<evidence type="ECO:0000256" key="4">
    <source>
        <dbReference type="ARBA" id="ARBA00022729"/>
    </source>
</evidence>
<dbReference type="AlphaFoldDB" id="A0A9N8E0A4"/>
<sequence length="1112" mass="121422">MRTSNTRLREGRDAPIAIDLDSEDDDDDIEPQFGSMVVVPIMGSAVVPDPPLVDHDETTSVLQIPSQPTRGAFWGETMIHLKTRDMADDPDGGNDVEELHAPPVSAEYRPVRVREPSGGILRSSTLDRDTRPRVARDPSSTGGASNRSDFESRHEIIPRSTASSSTASASRRPVKAEEYAAGGPVASCHTTSSTDLPNTISPIARIPPREMPPSDDTRRRMSQSSRMNDSNHNNADLVAGQLPGAIQMNTPASFRVPRQHYDARRHQEQPLMPHDASAEEEGSSSKPEDDASSKPPNAEDFLAVATLVPDKEESTDTGFPLGMDRRALSIAVSMCCFVFVAIVVVVVLVVLMIGYNRDDNPASFVAPEPMPIVPTLPTTTTPVQPNTPTQDPLTMTETPATSQPTEPLTAAPLPSNAPSAVPIAVPSNVPSFAPSLAPSSQLSSAPSVVPTFAPTTEPPTLEPTPEPTLPPTTAAPFTPTPLPTAQASFPENLPDFTLEALADPASPQSRGLSWLELYPGYRTTMLDWEKQQLFAFASFYYSYNGEDWIGDHNWLSRTVPICDWGSGSRRNRCNDDGRITYFALAFQDEMLSGTTPPEVALLTSLQAFEMVSNNWNTDILQVLPSEMAQLTDLTEVKLMYSEISGTLPTGLSDFQYLTNLNLRENYLTGTIPTELGLLSNLKYLVLHGNYLTGTIPSEIASMTSLENLSLWANNLSGTLPAAVCTLPVLGTLRLDCNYKISCPVECTNCVCQDDRGETRPPRPRPASSAQAPSTSSPGPSPTPAFVSLNLGFDPALNDPEWPGVYPTPVNSTNAITINIRTDEYAHETEWEWSKLNVDDEWETIDAGNPLLDEHVHSYEKNLDSSASYRLTIKDLLSDGTCCGFGFGWFTITNATVAQEDSPGTVMWALAGDELASRVDVHLYVDSNGRAEVLEHTFTDGPTDAPMFANFDPSVDDDEWPGFFPSPINAVNIIALNVRTDRWPLETEWEWSQMTSSGDWQMIDSGTPNLEEHVYSYEKGVDSDRAYRFTVRDLLSDGTCCNFGLGWFTITNATVSTQEDSLGTVMWNLTGDDFEDEFSVHLWVDSEGRASIVEYQLILPGQRGPVDSQTTAP</sequence>
<evidence type="ECO:0000256" key="10">
    <source>
        <dbReference type="SAM" id="Phobius"/>
    </source>
</evidence>
<feature type="compositionally biased region" description="Polar residues" evidence="9">
    <location>
        <begin position="138"/>
        <end position="147"/>
    </location>
</feature>
<keyword evidence="8" id="KW-0325">Glycoprotein</keyword>
<feature type="compositionally biased region" description="Pro residues" evidence="9">
    <location>
        <begin position="456"/>
        <end position="470"/>
    </location>
</feature>
<organism evidence="11 12">
    <name type="scientific">Seminavis robusta</name>
    <dbReference type="NCBI Taxonomy" id="568900"/>
    <lineage>
        <taxon>Eukaryota</taxon>
        <taxon>Sar</taxon>
        <taxon>Stramenopiles</taxon>
        <taxon>Ochrophyta</taxon>
        <taxon>Bacillariophyta</taxon>
        <taxon>Bacillariophyceae</taxon>
        <taxon>Bacillariophycidae</taxon>
        <taxon>Naviculales</taxon>
        <taxon>Naviculaceae</taxon>
        <taxon>Seminavis</taxon>
    </lineage>
</organism>
<evidence type="ECO:0000256" key="3">
    <source>
        <dbReference type="ARBA" id="ARBA00022692"/>
    </source>
</evidence>
<evidence type="ECO:0000313" key="11">
    <source>
        <dbReference type="EMBL" id="CAB9511575.1"/>
    </source>
</evidence>
<keyword evidence="2" id="KW-0433">Leucine-rich repeat</keyword>
<accession>A0A9N8E0A4</accession>
<dbReference type="GO" id="GO:0006952">
    <property type="term" value="P:defense response"/>
    <property type="evidence" value="ECO:0007669"/>
    <property type="project" value="UniProtKB-ARBA"/>
</dbReference>
<comment type="caution">
    <text evidence="11">The sequence shown here is derived from an EMBL/GenBank/DDBJ whole genome shotgun (WGS) entry which is preliminary data.</text>
</comment>
<evidence type="ECO:0000256" key="6">
    <source>
        <dbReference type="ARBA" id="ARBA00022989"/>
    </source>
</evidence>
<feature type="region of interest" description="Disordered" evidence="9">
    <location>
        <begin position="1"/>
        <end position="26"/>
    </location>
</feature>
<feature type="compositionally biased region" description="Polar residues" evidence="9">
    <location>
        <begin position="188"/>
        <end position="201"/>
    </location>
</feature>
<reference evidence="11" key="1">
    <citation type="submission" date="2020-06" db="EMBL/GenBank/DDBJ databases">
        <authorList>
            <consortium name="Plant Systems Biology data submission"/>
        </authorList>
    </citation>
    <scope>NUCLEOTIDE SEQUENCE</scope>
    <source>
        <strain evidence="11">D6</strain>
    </source>
</reference>
<feature type="region of interest" description="Disordered" evidence="9">
    <location>
        <begin position="267"/>
        <end position="297"/>
    </location>
</feature>
<evidence type="ECO:0000256" key="9">
    <source>
        <dbReference type="SAM" id="MobiDB-lite"/>
    </source>
</evidence>
<dbReference type="Pfam" id="PF00560">
    <property type="entry name" value="LRR_1"/>
    <property type="match status" value="2"/>
</dbReference>
<feature type="compositionally biased region" description="Low complexity" evidence="9">
    <location>
        <begin position="765"/>
        <end position="777"/>
    </location>
</feature>
<feature type="compositionally biased region" description="Low complexity" evidence="9">
    <location>
        <begin position="159"/>
        <end position="171"/>
    </location>
</feature>
<dbReference type="Proteomes" id="UP001153069">
    <property type="component" value="Unassembled WGS sequence"/>
</dbReference>
<feature type="compositionally biased region" description="Basic and acidic residues" evidence="9">
    <location>
        <begin position="125"/>
        <end position="136"/>
    </location>
</feature>
<feature type="compositionally biased region" description="Polar residues" evidence="9">
    <location>
        <begin position="390"/>
        <end position="406"/>
    </location>
</feature>
<name>A0A9N8E0A4_9STRA</name>
<evidence type="ECO:0000256" key="7">
    <source>
        <dbReference type="ARBA" id="ARBA00023136"/>
    </source>
</evidence>
<dbReference type="InterPro" id="IPR032675">
    <property type="entry name" value="LRR_dom_sf"/>
</dbReference>
<keyword evidence="4" id="KW-0732">Signal</keyword>
<feature type="compositionally biased region" description="Low complexity" evidence="9">
    <location>
        <begin position="443"/>
        <end position="455"/>
    </location>
</feature>
<dbReference type="InterPro" id="IPR001611">
    <property type="entry name" value="Leu-rich_rpt"/>
</dbReference>
<evidence type="ECO:0000256" key="1">
    <source>
        <dbReference type="ARBA" id="ARBA00004167"/>
    </source>
</evidence>
<evidence type="ECO:0000256" key="8">
    <source>
        <dbReference type="ARBA" id="ARBA00023180"/>
    </source>
</evidence>
<keyword evidence="7 10" id="KW-0472">Membrane</keyword>
<feature type="region of interest" description="Disordered" evidence="9">
    <location>
        <begin position="84"/>
        <end position="237"/>
    </location>
</feature>
<feature type="region of interest" description="Disordered" evidence="9">
    <location>
        <begin position="754"/>
        <end position="784"/>
    </location>
</feature>
<dbReference type="PANTHER" id="PTHR48060:SF18">
    <property type="entry name" value="PROTEIN KINASE, PLANT-TYPE, PUTATIVE-RELATED"/>
    <property type="match status" value="1"/>
</dbReference>
<dbReference type="SUPFAM" id="SSF52058">
    <property type="entry name" value="L domain-like"/>
    <property type="match status" value="1"/>
</dbReference>
<feature type="region of interest" description="Disordered" evidence="9">
    <location>
        <begin position="443"/>
        <end position="481"/>
    </location>
</feature>
<proteinExistence type="predicted"/>
<feature type="compositionally biased region" description="Low complexity" evidence="9">
    <location>
        <begin position="375"/>
        <end position="389"/>
    </location>
</feature>
<keyword evidence="3 10" id="KW-0812">Transmembrane</keyword>
<gene>
    <name evidence="11" type="ORF">SEMRO_491_G153710.1</name>
</gene>
<dbReference type="Gene3D" id="3.80.10.10">
    <property type="entry name" value="Ribonuclease Inhibitor"/>
    <property type="match status" value="1"/>
</dbReference>
<evidence type="ECO:0000256" key="5">
    <source>
        <dbReference type="ARBA" id="ARBA00022737"/>
    </source>
</evidence>
<feature type="region of interest" description="Disordered" evidence="9">
    <location>
        <begin position="375"/>
        <end position="411"/>
    </location>
</feature>
<dbReference type="FunFam" id="3.80.10.10:FF:000453">
    <property type="entry name" value="Leucine-rich receptor-like protein kinase family protein"/>
    <property type="match status" value="1"/>
</dbReference>
<keyword evidence="12" id="KW-1185">Reference proteome</keyword>
<feature type="transmembrane region" description="Helical" evidence="10">
    <location>
        <begin position="330"/>
        <end position="355"/>
    </location>
</feature>
<dbReference type="InterPro" id="IPR053211">
    <property type="entry name" value="DNA_repair-toleration"/>
</dbReference>
<feature type="compositionally biased region" description="Basic and acidic residues" evidence="9">
    <location>
        <begin position="148"/>
        <end position="157"/>
    </location>
</feature>
<keyword evidence="6 10" id="KW-1133">Transmembrane helix</keyword>